<feature type="domain" description="AAA" evidence="3">
    <location>
        <begin position="555"/>
        <end position="675"/>
    </location>
</feature>
<name>A0A3E1NQK8_9BACT</name>
<dbReference type="Proteomes" id="UP000261284">
    <property type="component" value="Unassembled WGS sequence"/>
</dbReference>
<keyword evidence="2" id="KW-0472">Membrane</keyword>
<evidence type="ECO:0000259" key="3">
    <source>
        <dbReference type="Pfam" id="PF13614"/>
    </source>
</evidence>
<keyword evidence="1" id="KW-0175">Coiled coil</keyword>
<dbReference type="Pfam" id="PF13614">
    <property type="entry name" value="AAA_31"/>
    <property type="match status" value="1"/>
</dbReference>
<evidence type="ECO:0000256" key="2">
    <source>
        <dbReference type="SAM" id="Phobius"/>
    </source>
</evidence>
<dbReference type="InterPro" id="IPR027417">
    <property type="entry name" value="P-loop_NTPase"/>
</dbReference>
<dbReference type="AlphaFoldDB" id="A0A3E1NQK8"/>
<accession>A0A3E1NQK8</accession>
<keyword evidence="2" id="KW-0812">Transmembrane</keyword>
<evidence type="ECO:0000256" key="1">
    <source>
        <dbReference type="SAM" id="Coils"/>
    </source>
</evidence>
<comment type="caution">
    <text evidence="4">The sequence shown here is derived from an EMBL/GenBank/DDBJ whole genome shotgun (WGS) entry which is preliminary data.</text>
</comment>
<dbReference type="SUPFAM" id="SSF52540">
    <property type="entry name" value="P-loop containing nucleoside triphosphate hydrolases"/>
    <property type="match status" value="1"/>
</dbReference>
<feature type="transmembrane region" description="Helical" evidence="2">
    <location>
        <begin position="15"/>
        <end position="32"/>
    </location>
</feature>
<proteinExistence type="predicted"/>
<feature type="coiled-coil region" evidence="1">
    <location>
        <begin position="357"/>
        <end position="429"/>
    </location>
</feature>
<dbReference type="EMBL" id="QTJU01000001">
    <property type="protein sequence ID" value="RFM30187.1"/>
    <property type="molecule type" value="Genomic_DNA"/>
</dbReference>
<dbReference type="Gene3D" id="3.40.50.300">
    <property type="entry name" value="P-loop containing nucleotide triphosphate hydrolases"/>
    <property type="match status" value="1"/>
</dbReference>
<feature type="transmembrane region" description="Helical" evidence="2">
    <location>
        <begin position="454"/>
        <end position="478"/>
    </location>
</feature>
<gene>
    <name evidence="4" type="ORF">DXN05_04235</name>
</gene>
<sequence>MDVLYFFRVLLKRKWLIIGSALLASIVAYFFTRNEVKMYKSTTRISTGFSVMDEIKISNDNFNVFEAETKFNNALVTFTSPSVLSLLSYKLILHDLQDPKPFRTVKDAQKNSPFYKSVDQKRAIAMFEKKLLTMSTLTSFNPDEKQLLEFLKYYGYDYKSLSNDISVYRLQRTDYIQIEYKSENPLLSAFVANSLYDEFQRYYQSMRTQKSTESLDTLQSLMEKKKHELDSINTSLRALGVLDPTVESTSKFEQITQLESTLSDQRAKLTTQQYTLDKIKQKLQNQPAAKAVVNVNNDEMLLARRAMNDAYSEYLQSDKDPALYAKYQRLQNAYQTKVAQYGSTQRSDGTTEGVGNIADLQEKKGDLEVDIAAGKQNADALQNKIAALRSNISADASKNVEVAALLKEADLANKEYLQAKEKLNSANDVTAAVNNFRQVLSAQPAIEAEPSKKLMIVGLAGVCTLVLCILIIAVLTYLDFSIKTPEIFSKSVNLKLITMVNHLNLKHHKVADLVNAATVDSDYQPTDVRRSNVFRESIRKLRFEVETSGKKIFLFTSARKGEGKTTLIQALAYSLSHSKKKVLVIDTNFCNNDLTVQMNAEPVLDRLQTTNEAEIIEQVKGLAYSYADSNVFTIGCESGDYTPSEFLPDTSILYNLRKLTEVYDYILLEGPPLNDFSDSKELARHVDGVIAIFGADHSIKQIDTDSIHFFHSMNGKFCGAVLNKVMMDNVKLS</sequence>
<keyword evidence="5" id="KW-1185">Reference proteome</keyword>
<dbReference type="InterPro" id="IPR025669">
    <property type="entry name" value="AAA_dom"/>
</dbReference>
<protein>
    <recommendedName>
        <fullName evidence="3">AAA domain-containing protein</fullName>
    </recommendedName>
</protein>
<reference evidence="4 5" key="1">
    <citation type="submission" date="2018-08" db="EMBL/GenBank/DDBJ databases">
        <title>Chitinophagaceae sp. K23C18032701, a novel bacterium isolated from forest soil.</title>
        <authorList>
            <person name="Wang C."/>
        </authorList>
    </citation>
    <scope>NUCLEOTIDE SEQUENCE [LARGE SCALE GENOMIC DNA]</scope>
    <source>
        <strain evidence="4 5">K23C18032701</strain>
    </source>
</reference>
<dbReference type="PANTHER" id="PTHR32309:SF31">
    <property type="entry name" value="CAPSULAR EXOPOLYSACCHARIDE FAMILY"/>
    <property type="match status" value="1"/>
</dbReference>
<dbReference type="PANTHER" id="PTHR32309">
    <property type="entry name" value="TYROSINE-PROTEIN KINASE"/>
    <property type="match status" value="1"/>
</dbReference>
<dbReference type="InterPro" id="IPR050445">
    <property type="entry name" value="Bact_polysacc_biosynth/exp"/>
</dbReference>
<organism evidence="4 5">
    <name type="scientific">Deminuibacter soli</name>
    <dbReference type="NCBI Taxonomy" id="2291815"/>
    <lineage>
        <taxon>Bacteria</taxon>
        <taxon>Pseudomonadati</taxon>
        <taxon>Bacteroidota</taxon>
        <taxon>Chitinophagia</taxon>
        <taxon>Chitinophagales</taxon>
        <taxon>Chitinophagaceae</taxon>
        <taxon>Deminuibacter</taxon>
    </lineage>
</organism>
<evidence type="ECO:0000313" key="5">
    <source>
        <dbReference type="Proteomes" id="UP000261284"/>
    </source>
</evidence>
<keyword evidence="2" id="KW-1133">Transmembrane helix</keyword>
<evidence type="ECO:0000313" key="4">
    <source>
        <dbReference type="EMBL" id="RFM30187.1"/>
    </source>
</evidence>